<evidence type="ECO:0008006" key="4">
    <source>
        <dbReference type="Google" id="ProtNLM"/>
    </source>
</evidence>
<keyword evidence="3" id="KW-1185">Reference proteome</keyword>
<gene>
    <name evidence="2" type="ORF">HK414_16165</name>
</gene>
<sequence length="718" mass="76024">MGRHLHARPGRRRHGRSAATADRRHRPGGPVGINTGSDDFIGFGASDVTFALGLFTEAANDARGWQALKAVTGRVAFEGIDGLEMSADSLDVVINRATTPGDHVLDFSGNSVLVATGPDSEVEFDMDGAQGDLLQASGTIDVDIFGFFQASGGFAFGRSDASLTLSDGEVVDTQLFTPGAANVEAFIGTGGGNEDRVGLDLHGVEFGPALATTDRADPARSWTSLSATAAGIEVAGIEGLTPAASNLGVSVNSASLQGGPVVDYAAQSVVVPTGGTGITLNMDGQRGELLEARGTIEVDAFGFFRVVGSFAVTKSTEQVTLDDGTEVEVGALTIGADGVDAFVGMNHGTPDAVGIELEDVGFALALLRENLPASSPTVARQWSALQAGAGRAELVGVTGIEAKATSVQVQLNRADANGHVIDFSASPLEVATGPGLGVSLDLDGEDGAMMSAAGEFAIDVRGFFRASGSLAIERRTETLHIADLASTPGVDESGEVDVDLLTLGGTGLDAFVGVGGGTADALGVAISGVEFGPAMAGSRAARAPEQPAGFRRIGRARRHRRPHALGRQPGRGGQLRRRRRHRARLRGRSARHRHGPRSRRHAVAGPRRQRRRHAARHRPREARRVRLPAGRRRLRGRKPHPHAHAGRRHGSHRRPRDGRPRQRRCLRRCQRRHRRRAGPRPHRRQRRRRADARAGRHPLLGPRPTPPPVPPAWWASRA</sequence>
<evidence type="ECO:0000313" key="3">
    <source>
        <dbReference type="Proteomes" id="UP000500826"/>
    </source>
</evidence>
<protein>
    <recommendedName>
        <fullName evidence="4">LEPR-XLL domain-containing protein</fullName>
    </recommendedName>
</protein>
<reference evidence="2 3" key="2">
    <citation type="submission" date="2020-05" db="EMBL/GenBank/DDBJ databases">
        <authorList>
            <person name="Khan S.A."/>
            <person name="Jeon C.O."/>
            <person name="Chun B.H."/>
        </authorList>
    </citation>
    <scope>NUCLEOTIDE SEQUENCE [LARGE SCALE GENOMIC DNA]</scope>
    <source>
        <strain evidence="2 3">H242</strain>
    </source>
</reference>
<name>A0ABX6P5N2_9BURK</name>
<reference evidence="2 3" key="1">
    <citation type="submission" date="2020-05" db="EMBL/GenBank/DDBJ databases">
        <title>Ramlibacter rhizophilus sp. nov., isolated from rhizosphere soil of national flower Mugunghwa from South Korea.</title>
        <authorList>
            <person name="Zheng-Fei Y."/>
            <person name="Huan T."/>
        </authorList>
    </citation>
    <scope>NUCLEOTIDE SEQUENCE [LARGE SCALE GENOMIC DNA]</scope>
    <source>
        <strain evidence="2 3">H242</strain>
    </source>
</reference>
<evidence type="ECO:0000256" key="1">
    <source>
        <dbReference type="SAM" id="MobiDB-lite"/>
    </source>
</evidence>
<dbReference type="Proteomes" id="UP000500826">
    <property type="component" value="Chromosome"/>
</dbReference>
<feature type="region of interest" description="Disordered" evidence="1">
    <location>
        <begin position="1"/>
        <end position="33"/>
    </location>
</feature>
<feature type="compositionally biased region" description="Pro residues" evidence="1">
    <location>
        <begin position="701"/>
        <end position="711"/>
    </location>
</feature>
<proteinExistence type="predicted"/>
<feature type="compositionally biased region" description="Basic residues" evidence="1">
    <location>
        <begin position="552"/>
        <end position="564"/>
    </location>
</feature>
<feature type="compositionally biased region" description="Basic residues" evidence="1">
    <location>
        <begin position="574"/>
        <end position="690"/>
    </location>
</feature>
<accession>A0ABX6P5N2</accession>
<feature type="compositionally biased region" description="Basic residues" evidence="1">
    <location>
        <begin position="1"/>
        <end position="16"/>
    </location>
</feature>
<organism evidence="2 3">
    <name type="scientific">Ramlibacter terrae</name>
    <dbReference type="NCBI Taxonomy" id="2732511"/>
    <lineage>
        <taxon>Bacteria</taxon>
        <taxon>Pseudomonadati</taxon>
        <taxon>Pseudomonadota</taxon>
        <taxon>Betaproteobacteria</taxon>
        <taxon>Burkholderiales</taxon>
        <taxon>Comamonadaceae</taxon>
        <taxon>Ramlibacter</taxon>
    </lineage>
</organism>
<feature type="region of interest" description="Disordered" evidence="1">
    <location>
        <begin position="537"/>
        <end position="718"/>
    </location>
</feature>
<evidence type="ECO:0000313" key="2">
    <source>
        <dbReference type="EMBL" id="QJW84680.1"/>
    </source>
</evidence>
<dbReference type="EMBL" id="CP053418">
    <property type="protein sequence ID" value="QJW84680.1"/>
    <property type="molecule type" value="Genomic_DNA"/>
</dbReference>